<dbReference type="InterPro" id="IPR036188">
    <property type="entry name" value="FAD/NAD-bd_sf"/>
</dbReference>
<accession>A0A556TSY2</accession>
<dbReference type="GO" id="GO:0005789">
    <property type="term" value="C:endoplasmic reticulum membrane"/>
    <property type="evidence" value="ECO:0007669"/>
    <property type="project" value="UniProtKB-SubCell"/>
</dbReference>
<dbReference type="OrthoDB" id="66881at2759"/>
<evidence type="ECO:0000256" key="12">
    <source>
        <dbReference type="ARBA" id="ARBA00023136"/>
    </source>
</evidence>
<dbReference type="Pfam" id="PF00743">
    <property type="entry name" value="FMO-like"/>
    <property type="match status" value="1"/>
</dbReference>
<comment type="catalytic activity">
    <reaction evidence="14">
        <text>hypotaurine + NADH + O2 + H(+) = taurine + NAD(+) + H2O</text>
        <dbReference type="Rhea" id="RHEA:74111"/>
        <dbReference type="ChEBI" id="CHEBI:15377"/>
        <dbReference type="ChEBI" id="CHEBI:15378"/>
        <dbReference type="ChEBI" id="CHEBI:15379"/>
        <dbReference type="ChEBI" id="CHEBI:57540"/>
        <dbReference type="ChEBI" id="CHEBI:57853"/>
        <dbReference type="ChEBI" id="CHEBI:57945"/>
        <dbReference type="ChEBI" id="CHEBI:507393"/>
        <dbReference type="EC" id="1.14.13.8"/>
    </reaction>
    <physiologicalReaction direction="left-to-right" evidence="14">
        <dbReference type="Rhea" id="RHEA:74112"/>
    </physiologicalReaction>
</comment>
<comment type="cofactor">
    <cofactor evidence="1 18 19">
        <name>FAD</name>
        <dbReference type="ChEBI" id="CHEBI:57692"/>
    </cofactor>
</comment>
<evidence type="ECO:0000256" key="6">
    <source>
        <dbReference type="ARBA" id="ARBA00022824"/>
    </source>
</evidence>
<keyword evidence="9 20" id="KW-1133">Transmembrane helix</keyword>
<keyword evidence="10 18" id="KW-0560">Oxidoreductase</keyword>
<comment type="function">
    <text evidence="13">Broad spectrum monooxygenase that catalyzes the oxygenation of a wide variety of nitrogen- and sulfur-containing compounds including xenobiotics. Catalyzes the S-oxygenation of hypotaurine to produce taurine, an organic osmolyte involved in cell volume regulation as well as a variety of cytoprotective and developmental processes. In vitro, catalyzes the N-oxygenation of trimethylamine (TMA) to produce trimethylamine N-oxide (TMAO) and could therefore participate to the detoxification of this compound that is generated by the action of gut microbiota from dietary precursors such as choline, choline containing compounds, betaine or L-carnitine.</text>
</comment>
<dbReference type="Gene3D" id="3.50.50.60">
    <property type="entry name" value="FAD/NAD(P)-binding domain"/>
    <property type="match status" value="1"/>
</dbReference>
<dbReference type="SUPFAM" id="SSF51905">
    <property type="entry name" value="FAD/NAD(P)-binding domain"/>
    <property type="match status" value="3"/>
</dbReference>
<evidence type="ECO:0000256" key="1">
    <source>
        <dbReference type="ARBA" id="ARBA00001974"/>
    </source>
</evidence>
<comment type="subcellular location">
    <subcellularLocation>
        <location evidence="2">Endoplasmic reticulum membrane</location>
        <topology evidence="2">Single-pass membrane protein</topology>
    </subcellularLocation>
</comment>
<dbReference type="AlphaFoldDB" id="A0A556TSY2"/>
<evidence type="ECO:0000256" key="3">
    <source>
        <dbReference type="ARBA" id="ARBA00009183"/>
    </source>
</evidence>
<comment type="caution">
    <text evidence="21">The sequence shown here is derived from an EMBL/GenBank/DDBJ whole genome shotgun (WGS) entry which is preliminary data.</text>
</comment>
<dbReference type="PRINTS" id="PR01121">
    <property type="entry name" value="FMOXYGENASE1"/>
</dbReference>
<evidence type="ECO:0000256" key="8">
    <source>
        <dbReference type="ARBA" id="ARBA00022857"/>
    </source>
</evidence>
<dbReference type="EMBL" id="VCAZ01000016">
    <property type="protein sequence ID" value="TSK58148.1"/>
    <property type="molecule type" value="Genomic_DNA"/>
</dbReference>
<dbReference type="GO" id="GO:0050661">
    <property type="term" value="F:NADP binding"/>
    <property type="evidence" value="ECO:0007669"/>
    <property type="project" value="InterPro"/>
</dbReference>
<dbReference type="GO" id="GO:0050660">
    <property type="term" value="F:flavin adenine dinucleotide binding"/>
    <property type="evidence" value="ECO:0007669"/>
    <property type="project" value="InterPro"/>
</dbReference>
<keyword evidence="8 18" id="KW-0521">NADP</keyword>
<evidence type="ECO:0000256" key="17">
    <source>
        <dbReference type="ARBA" id="ARBA00049443"/>
    </source>
</evidence>
<dbReference type="PIRSF" id="PIRSF000332">
    <property type="entry name" value="FMO"/>
    <property type="match status" value="1"/>
</dbReference>
<dbReference type="EC" id="1.-.-.-" evidence="19"/>
<organism evidence="21 22">
    <name type="scientific">Bagarius yarrelli</name>
    <name type="common">Goonch</name>
    <name type="synonym">Bagrus yarrelli</name>
    <dbReference type="NCBI Taxonomy" id="175774"/>
    <lineage>
        <taxon>Eukaryota</taxon>
        <taxon>Metazoa</taxon>
        <taxon>Chordata</taxon>
        <taxon>Craniata</taxon>
        <taxon>Vertebrata</taxon>
        <taxon>Euteleostomi</taxon>
        <taxon>Actinopterygii</taxon>
        <taxon>Neopterygii</taxon>
        <taxon>Teleostei</taxon>
        <taxon>Ostariophysi</taxon>
        <taxon>Siluriformes</taxon>
        <taxon>Sisoridae</taxon>
        <taxon>Sisorinae</taxon>
        <taxon>Bagarius</taxon>
    </lineage>
</organism>
<dbReference type="FunFam" id="3.50.50.60:FF:000159">
    <property type="entry name" value="Dimethylaniline monooxygenase [N-oxide-forming]"/>
    <property type="match status" value="1"/>
</dbReference>
<evidence type="ECO:0000256" key="9">
    <source>
        <dbReference type="ARBA" id="ARBA00022989"/>
    </source>
</evidence>
<keyword evidence="4 18" id="KW-0285">Flavoprotein</keyword>
<evidence type="ECO:0000256" key="4">
    <source>
        <dbReference type="ARBA" id="ARBA00022630"/>
    </source>
</evidence>
<keyword evidence="6 18" id="KW-0256">Endoplasmic reticulum</keyword>
<dbReference type="GO" id="GO:0047822">
    <property type="term" value="F:hypotaurine monooxygenase activity"/>
    <property type="evidence" value="ECO:0007669"/>
    <property type="project" value="RHEA"/>
</dbReference>
<keyword evidence="11 18" id="KW-0503">Monooxygenase</keyword>
<keyword evidence="7 18" id="KW-0274">FAD</keyword>
<comment type="catalytic activity">
    <reaction evidence="15">
        <text>hypotaurine + NADPH + O2 + H(+) = taurine + NADP(+) + H2O</text>
        <dbReference type="Rhea" id="RHEA:69819"/>
        <dbReference type="ChEBI" id="CHEBI:15377"/>
        <dbReference type="ChEBI" id="CHEBI:15378"/>
        <dbReference type="ChEBI" id="CHEBI:15379"/>
        <dbReference type="ChEBI" id="CHEBI:57783"/>
        <dbReference type="ChEBI" id="CHEBI:57853"/>
        <dbReference type="ChEBI" id="CHEBI:58349"/>
        <dbReference type="ChEBI" id="CHEBI:507393"/>
        <dbReference type="EC" id="1.14.13.8"/>
    </reaction>
    <physiologicalReaction direction="left-to-right" evidence="15">
        <dbReference type="Rhea" id="RHEA:69820"/>
    </physiologicalReaction>
</comment>
<comment type="similarity">
    <text evidence="3 18 19">Belongs to the FMO family.</text>
</comment>
<dbReference type="GO" id="GO:0004499">
    <property type="term" value="F:N,N-dimethylaniline monooxygenase activity"/>
    <property type="evidence" value="ECO:0007669"/>
    <property type="project" value="UniProtKB-UniRule"/>
</dbReference>
<evidence type="ECO:0000256" key="7">
    <source>
        <dbReference type="ARBA" id="ARBA00022827"/>
    </source>
</evidence>
<keyword evidence="22" id="KW-1185">Reference proteome</keyword>
<feature type="transmembrane region" description="Helical" evidence="20">
    <location>
        <begin position="513"/>
        <end position="532"/>
    </location>
</feature>
<dbReference type="Proteomes" id="UP000319801">
    <property type="component" value="Unassembled WGS sequence"/>
</dbReference>
<dbReference type="InterPro" id="IPR050346">
    <property type="entry name" value="FMO-like"/>
</dbReference>
<keyword evidence="12 18" id="KW-0472">Membrane</keyword>
<evidence type="ECO:0000256" key="5">
    <source>
        <dbReference type="ARBA" id="ARBA00022692"/>
    </source>
</evidence>
<evidence type="ECO:0000256" key="14">
    <source>
        <dbReference type="ARBA" id="ARBA00047338"/>
    </source>
</evidence>
<evidence type="ECO:0000256" key="10">
    <source>
        <dbReference type="ARBA" id="ARBA00023002"/>
    </source>
</evidence>
<sequence>MVRRIAVIGGGSSGLTSIKCCLDEGLDPVCFESSDDIGGLWRFKETPEADRSSLYRSLVVNTSKEMMCFSDFPMPGHYPNYMHHSTLLDYLRLYAKHFNLLKYIKFQTTVLSVRQSNDFSNTGQWEVVTEDRDGHKETQVFDGVLVCSRGLTSPVKPLSAFPGIDRFPGKCFHSSDYKDPHIFHGKKVVIIGIGNSGGDIAVEISRVAEKTFLSMRTGAWVLSRLSTGGLPLDFNKNTRLNALLLEVLPHALLNWAVERHYNQKYNHRLYGLQPSHRILSQNFVINDELPGRILQGALQVKPNVREFRGSTVVFVNETIEEGIDAVVFCTGYKAIFPFLLTSNINNPVGKVSLYKNVFPLSLEHHTLAFIGLVSATGPVMPVVEMQARWTTRVFAGLNKLPPVSVMQKLSEKDWKAKLKRHSCPNKASLNVDYIPYMDSIAKEIGVRPNFLWLFLTDPGLGFRVMFGPCTPYQFRLFGPGQWAGARQAILTQWERVTQPFKTRPIPQHKTSKLHYWLDLAGGMMLIAALIYLQKIKTQFSLT</sequence>
<gene>
    <name evidence="21" type="ORF">Baya_3796</name>
</gene>
<evidence type="ECO:0000256" key="15">
    <source>
        <dbReference type="ARBA" id="ARBA00048041"/>
    </source>
</evidence>
<evidence type="ECO:0000256" key="13">
    <source>
        <dbReference type="ARBA" id="ARBA00045957"/>
    </source>
</evidence>
<evidence type="ECO:0000256" key="11">
    <source>
        <dbReference type="ARBA" id="ARBA00023033"/>
    </source>
</evidence>
<dbReference type="PRINTS" id="PR00370">
    <property type="entry name" value="FMOXYGENASE"/>
</dbReference>
<proteinExistence type="inferred from homology"/>
<dbReference type="InterPro" id="IPR002253">
    <property type="entry name" value="Flavin_mOase_1"/>
</dbReference>
<dbReference type="PANTHER" id="PTHR23023">
    <property type="entry name" value="DIMETHYLANILINE MONOOXYGENASE"/>
    <property type="match status" value="1"/>
</dbReference>
<evidence type="ECO:0000256" key="18">
    <source>
        <dbReference type="PIRNR" id="PIRNR000332"/>
    </source>
</evidence>
<dbReference type="InterPro" id="IPR000960">
    <property type="entry name" value="Flavin_mOase"/>
</dbReference>
<reference evidence="21 22" key="1">
    <citation type="journal article" date="2019" name="Genome Biol. Evol.">
        <title>Whole-Genome Sequencing of the Giant Devil Catfish, Bagarius yarrelli.</title>
        <authorList>
            <person name="Jiang W."/>
            <person name="Lv Y."/>
            <person name="Cheng L."/>
            <person name="Yang K."/>
            <person name="Chao B."/>
            <person name="Wang X."/>
            <person name="Li Y."/>
            <person name="Pan X."/>
            <person name="You X."/>
            <person name="Zhang Y."/>
            <person name="Yang J."/>
            <person name="Li J."/>
            <person name="Zhang X."/>
            <person name="Liu S."/>
            <person name="Sun C."/>
            <person name="Yang J."/>
            <person name="Shi Q."/>
        </authorList>
    </citation>
    <scope>NUCLEOTIDE SEQUENCE [LARGE SCALE GENOMIC DNA]</scope>
    <source>
        <strain evidence="21">JWS20170419001</strain>
        <tissue evidence="21">Muscle</tissue>
    </source>
</reference>
<evidence type="ECO:0000256" key="19">
    <source>
        <dbReference type="RuleBase" id="RU361177"/>
    </source>
</evidence>
<evidence type="ECO:0000256" key="2">
    <source>
        <dbReference type="ARBA" id="ARBA00004389"/>
    </source>
</evidence>
<protein>
    <recommendedName>
        <fullName evidence="19">Flavin-containing monooxygenase</fullName>
        <ecNumber evidence="19">1.-.-.-</ecNumber>
    </recommendedName>
</protein>
<evidence type="ECO:0000313" key="22">
    <source>
        <dbReference type="Proteomes" id="UP000319801"/>
    </source>
</evidence>
<comment type="catalytic activity">
    <reaction evidence="16">
        <text>trimethylamine + NADPH + O2 = trimethylamine N-oxide + NADP(+) + H2O</text>
        <dbReference type="Rhea" id="RHEA:31979"/>
        <dbReference type="ChEBI" id="CHEBI:15377"/>
        <dbReference type="ChEBI" id="CHEBI:15379"/>
        <dbReference type="ChEBI" id="CHEBI:15724"/>
        <dbReference type="ChEBI" id="CHEBI:57783"/>
        <dbReference type="ChEBI" id="CHEBI:58349"/>
        <dbReference type="ChEBI" id="CHEBI:58389"/>
        <dbReference type="EC" id="1.14.13.148"/>
    </reaction>
    <physiologicalReaction direction="left-to-right" evidence="16">
        <dbReference type="Rhea" id="RHEA:31980"/>
    </physiologicalReaction>
</comment>
<keyword evidence="5 20" id="KW-0812">Transmembrane</keyword>
<dbReference type="InterPro" id="IPR020946">
    <property type="entry name" value="Flavin_mOase-like"/>
</dbReference>
<name>A0A556TSY2_BAGYA</name>
<evidence type="ECO:0000256" key="16">
    <source>
        <dbReference type="ARBA" id="ARBA00048088"/>
    </source>
</evidence>
<dbReference type="GO" id="GO:0034899">
    <property type="term" value="F:trimethylamine monooxygenase activity"/>
    <property type="evidence" value="ECO:0007669"/>
    <property type="project" value="UniProtKB-EC"/>
</dbReference>
<evidence type="ECO:0000256" key="20">
    <source>
        <dbReference type="SAM" id="Phobius"/>
    </source>
</evidence>
<evidence type="ECO:0000313" key="21">
    <source>
        <dbReference type="EMBL" id="TSK58148.1"/>
    </source>
</evidence>
<comment type="catalytic activity">
    <reaction evidence="17">
        <text>N,N-dimethylaniline + NADPH + O2 + H(+) = N,N-dimethylaniline N-oxide + NADP(+) + H2O</text>
        <dbReference type="Rhea" id="RHEA:24468"/>
        <dbReference type="ChEBI" id="CHEBI:15377"/>
        <dbReference type="ChEBI" id="CHEBI:15378"/>
        <dbReference type="ChEBI" id="CHEBI:15379"/>
        <dbReference type="ChEBI" id="CHEBI:16269"/>
        <dbReference type="ChEBI" id="CHEBI:17735"/>
        <dbReference type="ChEBI" id="CHEBI:57783"/>
        <dbReference type="ChEBI" id="CHEBI:58349"/>
        <dbReference type="EC" id="1.14.13.8"/>
    </reaction>
    <physiologicalReaction direction="left-to-right" evidence="17">
        <dbReference type="Rhea" id="RHEA:24469"/>
    </physiologicalReaction>
</comment>